<dbReference type="STRING" id="1262450.S3CI77"/>
<dbReference type="InterPro" id="IPR037176">
    <property type="entry name" value="Osmotin/thaumatin-like_sf"/>
</dbReference>
<evidence type="ECO:0000313" key="4">
    <source>
        <dbReference type="Proteomes" id="UP000016923"/>
    </source>
</evidence>
<dbReference type="InterPro" id="IPR032477">
    <property type="entry name" value="Glyco_hydro_64"/>
</dbReference>
<dbReference type="PANTHER" id="PTHR38165:SF1">
    <property type="entry name" value="GLUCANASE B"/>
    <property type="match status" value="1"/>
</dbReference>
<dbReference type="VEuPathDB" id="FungiDB:F503_02902"/>
<dbReference type="Proteomes" id="UP000016923">
    <property type="component" value="Unassembled WGS sequence"/>
</dbReference>
<dbReference type="InterPro" id="IPR042517">
    <property type="entry name" value="Glyco_hydro_64_N_2"/>
</dbReference>
<dbReference type="Pfam" id="PF16483">
    <property type="entry name" value="Glyco_hydro_64"/>
    <property type="match status" value="1"/>
</dbReference>
<feature type="region of interest" description="Disordered" evidence="1">
    <location>
        <begin position="455"/>
        <end position="520"/>
    </location>
</feature>
<evidence type="ECO:0000313" key="3">
    <source>
        <dbReference type="EMBL" id="EPE06073.1"/>
    </source>
</evidence>
<proteinExistence type="predicted"/>
<dbReference type="EMBL" id="KE148154">
    <property type="protein sequence ID" value="EPE06073.1"/>
    <property type="molecule type" value="Genomic_DNA"/>
</dbReference>
<dbReference type="AlphaFoldDB" id="S3CI77"/>
<organism evidence="3 4">
    <name type="scientific">Ophiostoma piceae (strain UAMH 11346)</name>
    <name type="common">Sap stain fungus</name>
    <dbReference type="NCBI Taxonomy" id="1262450"/>
    <lineage>
        <taxon>Eukaryota</taxon>
        <taxon>Fungi</taxon>
        <taxon>Dikarya</taxon>
        <taxon>Ascomycota</taxon>
        <taxon>Pezizomycotina</taxon>
        <taxon>Sordariomycetes</taxon>
        <taxon>Sordariomycetidae</taxon>
        <taxon>Ophiostomatales</taxon>
        <taxon>Ophiostomataceae</taxon>
        <taxon>Ophiostoma</taxon>
    </lineage>
</organism>
<accession>S3CI77</accession>
<dbReference type="PROSITE" id="PS52006">
    <property type="entry name" value="GH64"/>
    <property type="match status" value="1"/>
</dbReference>
<dbReference type="OrthoDB" id="5290283at2759"/>
<dbReference type="CDD" id="cd09220">
    <property type="entry name" value="GH64-GluB-like"/>
    <property type="match status" value="1"/>
</dbReference>
<feature type="domain" description="GH64" evidence="2">
    <location>
        <begin position="44"/>
        <end position="420"/>
    </location>
</feature>
<protein>
    <submittedName>
        <fullName evidence="3">Glucanase b</fullName>
    </submittedName>
</protein>
<dbReference type="HOGENOM" id="CLU_415130_0_0_1"/>
<dbReference type="InterPro" id="IPR037398">
    <property type="entry name" value="Glyco_hydro_64_fam"/>
</dbReference>
<dbReference type="OMA" id="FCEFTWN"/>
<reference evidence="3 4" key="1">
    <citation type="journal article" date="2013" name="BMC Genomics">
        <title>The genome and transcriptome of the pine saprophyte Ophiostoma piceae, and a comparison with the bark beetle-associated pine pathogen Grosmannia clavigera.</title>
        <authorList>
            <person name="Haridas S."/>
            <person name="Wang Y."/>
            <person name="Lim L."/>
            <person name="Massoumi Alamouti S."/>
            <person name="Jackman S."/>
            <person name="Docking R."/>
            <person name="Robertson G."/>
            <person name="Birol I."/>
            <person name="Bohlmann J."/>
            <person name="Breuil C."/>
        </authorList>
    </citation>
    <scope>NUCLEOTIDE SEQUENCE [LARGE SCALE GENOMIC DNA]</scope>
    <source>
        <strain evidence="3 4">UAMH 11346</strain>
    </source>
</reference>
<dbReference type="PANTHER" id="PTHR38165">
    <property type="match status" value="1"/>
</dbReference>
<gene>
    <name evidence="3" type="ORF">F503_02902</name>
</gene>
<feature type="region of interest" description="Disordered" evidence="1">
    <location>
        <begin position="18"/>
        <end position="47"/>
    </location>
</feature>
<dbReference type="Gene3D" id="2.60.110.10">
    <property type="entry name" value="Thaumatin"/>
    <property type="match status" value="1"/>
</dbReference>
<name>S3CI77_OPHP1</name>
<sequence>MSTLDDCLLKQNNDSILTAPASSSTTSSSNKSSHTPSTASASAAGVTPTSMQIDLRNNTTSENVYAYVTGLDLNNNSAVFMLQSDGVTAYHPANPAANGTAISEDCAIAVGSPGTVKTVTIPRLAGARIWFCQDAKLTFLLNMGSSGPGLVEPSVTNKADPNYPLRWDFAEFTFNDYQMFANITYVDFISIPTALKLTTTDGSAAQTVKGIPTDGMSTIATLLQDQQKIDCAGWDQLIVQISSASAGTSYLRIVSPDKGAILTEGLFSGYYDDYVNQVWDKYKTETLTINTQNSWGNVTGKTDSSGNLNFGSAGSVSKPSAGDIFNCSSGAFSANNMNTDELANIGARIAAALNRSTLLTSASQPNGVTDAADYYQNAITNHYSRIVHSVNLDGRGYTFPYDDVAADGASDQAGAVFSSYPDKLTVYIGGGDDNGAISSAKARSTPIRLRDMARPGRQLVGGRRQHHRRSVPPPPSDFADSVDEKALLQAQDRSTSDSMVDLEKGPTTVSTKGESLYPGAATPSTPDLTARFALLMHQALVYMWAAICGLGRSAWALVPRRIAAPVGGFFTRVAESPAMAAVSSSVSSLVSSVIKSAAASVVAAMIIRPLVVRAVLTLAVLAVTYAAGVGAGASPALTSAVGAMSGWAESLVGENVTAIIEQQ</sequence>
<dbReference type="eggNOG" id="ENOG502R3TN">
    <property type="taxonomic scope" value="Eukaryota"/>
</dbReference>
<keyword evidence="4" id="KW-1185">Reference proteome</keyword>
<evidence type="ECO:0000259" key="2">
    <source>
        <dbReference type="PROSITE" id="PS52006"/>
    </source>
</evidence>
<dbReference type="Gene3D" id="3.30.920.50">
    <property type="entry name" value="Beta-1,3-glucanase, C-terminal domain"/>
    <property type="match status" value="1"/>
</dbReference>
<evidence type="ECO:0000256" key="1">
    <source>
        <dbReference type="SAM" id="MobiDB-lite"/>
    </source>
</evidence>